<dbReference type="GO" id="GO:0006508">
    <property type="term" value="P:proteolysis"/>
    <property type="evidence" value="ECO:0007669"/>
    <property type="project" value="InterPro"/>
</dbReference>
<keyword evidence="3" id="KW-0378">Hydrolase</keyword>
<dbReference type="PANTHER" id="PTHR12792">
    <property type="entry name" value="EXTRA SPINDLE POLES 1-RELATED"/>
    <property type="match status" value="1"/>
</dbReference>
<comment type="caution">
    <text evidence="6">The sequence shown here is derived from an EMBL/GenBank/DDBJ whole genome shotgun (WGS) entry which is preliminary data.</text>
</comment>
<dbReference type="InterPro" id="IPR030397">
    <property type="entry name" value="SEPARIN_core_dom"/>
</dbReference>
<accession>A0A2U1MP17</accession>
<sequence length="1862" mass="211069">MESVHNNYRSRLESIKLLEDHGEVEKAQLARFSLLESFAGLRYRFTSAEIDFECLRVYMEVLVTLVRCRNSTLKEFRKMIPIVEEIAPYYDEEEHKSLVTSLTTQLGCCTVFLVNERAHFGEKLACEFCVLSFVELGEWFMNDQLAELGRNICNQVCEYLNECNLAILQCILQCMAQICKNRQGKFLIVFMNLVGDVAKKCLGSESSVKVASIFENVVEAYFSEVQEVPVGPILRVYIIALSVTKVEKDLVKMDEGLKALNINLASHTTDAHLLFIAFKLLLLPVCTLVITLHEDILARSMELPNIQNVLEQFSELCCIYRKSERQKDIYEENNMVVVTIAVSLCTLKLATRENTKDSIGFLREVFVTEVIQARYVRHAICCIVNIGNALNKAGRTEEATELLKLLLQEAWLCILSICKRCSPENDDELKVDINRLVTTTCNSSALLMKLLSEHDMKEMGMVLKDYLRSWSNAQIVCDTIPHPKVLVEVWVKMQLKDKQEPEARDRTIYNLLSSSFSDISSKALGILTEEELQTYKDLNKYNPKLCSAMQRILIEILYKYINSTTDNLGKSKNLIESTRQFRACGLEFLVDCEKSTSKAISIMDELYKESKGEHDALRHQLAEAYYLRALARQEADPNSEGLMQDICNALKLWCGEQTCTIPEKDRNLLLYVYDLSLIKGNMQHLSGIYKTMLKCFNLKNEGLKDLLLLLWNSRRLSHSLCGSPICSEFITTLSKHHESFDSVEFWKHCMENLDPHIGFEQKLSMLPTICSPDSFQLDHAIHINIDEFKQAATKLIDRDPLSIHSWFAVGHLYYDLSETMIEKGSMIEALSYAEEAYKWRTKLLDKMFIFHNTKVDKIFDDNGEVTEIKYSYKTFRMISAVAQTAWSPDKCSSDSKDFVLTPWNVLQCFLESILQIGNLVDDARSAQNILIRGKAISRFQGLNIFSIRFCIALAKLYRKQRKWIMSEFQLKSALCILDSSQSHLSCVHCKAVLEVSVKQEFADLYIHRFNNKRKILKELDDADSYYKDVEKVLNEPIWENDISSPEKASARKTVFCDAIGIPFALQGDEENCFHCQPLKVKKSMSLQKFIHLKMECLRRRLLFRLLAGKGKLHRARGEINNEQKVLLYSISVLFSRCLFGESHFPISPEFVATMIDQNLTGVAFGVEHTSILYKICCHFLKCISNKDTSKKSILATQTILRGLKIAFIRTRLVPQLHRKVARLLAVLYASDEALSKCNSPCVNHWAAYFHQASIGTYLNIHFSDRHQDHIHQEPVKVDKIEVDLEASVVEFFSDLPNVSIICISMLEDNSDFLSNLLPHSPTSVWIVLSRLNSNNVPIFVMLPVASTFQDSAGFPNTEDCSVRRPWDCPWVGDTVIDRVAPIFKSILEEFHATDPNQSVMMNKKLDQLLSELLSDIEKKWFGRWKQLLWGEWSDYKNIVCKVKDHLKSQYDINADDNILKVVLEGAGLNTPKEEFLSELILSNGFYVGTTNSHCDGSSVVSKTREQMKNKGSTSRLPVILVLDLDIQMLPWENLPILRHQDVSRMPSVMSISSTFRKRCSYDDNDHMVFPTIDPRDAYYVLNPQGDLKQLEHNLAEWFSKQKFEGNVGTSPTEDKLSRILEIRDILIYIGHGSGTDCISGDIVRNLDRCAAAMLIGCSSGSLHLNGSYPPDGVVLDYLVAGSPAVVSNLWDITTSNATQITKTLGNVGTSPTEDKLSRILEIRDILIYIGHGSGTDCISGDIVRNLDRCAAAMLIGCSSGSLHLNGSYPPDGVVLDYLVAGSPAVVSNLWDITTSNATQITKTLVKSLMHSKDDKTTVGSSMGSARESCYLPYLQGASLICYGIQTRIKKRVRFGDVDVDAK</sequence>
<dbReference type="InterPro" id="IPR005314">
    <property type="entry name" value="Peptidase_C50"/>
</dbReference>
<evidence type="ECO:0000256" key="1">
    <source>
        <dbReference type="ARBA" id="ARBA00000451"/>
    </source>
</evidence>
<dbReference type="OrthoDB" id="10255632at2759"/>
<dbReference type="Proteomes" id="UP000245207">
    <property type="component" value="Unassembled WGS sequence"/>
</dbReference>
<proteinExistence type="predicted"/>
<keyword evidence="7" id="KW-1185">Reference proteome</keyword>
<evidence type="ECO:0000256" key="3">
    <source>
        <dbReference type="ARBA" id="ARBA00022801"/>
    </source>
</evidence>
<dbReference type="GO" id="GO:0072686">
    <property type="term" value="C:mitotic spindle"/>
    <property type="evidence" value="ECO:0007669"/>
    <property type="project" value="TreeGrafter"/>
</dbReference>
<dbReference type="GO" id="GO:0005737">
    <property type="term" value="C:cytoplasm"/>
    <property type="evidence" value="ECO:0007669"/>
    <property type="project" value="TreeGrafter"/>
</dbReference>
<dbReference type="GO" id="GO:0004197">
    <property type="term" value="F:cysteine-type endopeptidase activity"/>
    <property type="evidence" value="ECO:0007669"/>
    <property type="project" value="InterPro"/>
</dbReference>
<evidence type="ECO:0000313" key="6">
    <source>
        <dbReference type="EMBL" id="PWA62988.1"/>
    </source>
</evidence>
<dbReference type="EC" id="3.4.22.49" evidence="2"/>
<dbReference type="Pfam" id="PF25110">
    <property type="entry name" value="TPR_ESP1"/>
    <property type="match status" value="1"/>
</dbReference>
<organism evidence="6 7">
    <name type="scientific">Artemisia annua</name>
    <name type="common">Sweet wormwood</name>
    <dbReference type="NCBI Taxonomy" id="35608"/>
    <lineage>
        <taxon>Eukaryota</taxon>
        <taxon>Viridiplantae</taxon>
        <taxon>Streptophyta</taxon>
        <taxon>Embryophyta</taxon>
        <taxon>Tracheophyta</taxon>
        <taxon>Spermatophyta</taxon>
        <taxon>Magnoliopsida</taxon>
        <taxon>eudicotyledons</taxon>
        <taxon>Gunneridae</taxon>
        <taxon>Pentapetalae</taxon>
        <taxon>asterids</taxon>
        <taxon>campanulids</taxon>
        <taxon>Asterales</taxon>
        <taxon>Asteraceae</taxon>
        <taxon>Asteroideae</taxon>
        <taxon>Anthemideae</taxon>
        <taxon>Artemisiinae</taxon>
        <taxon>Artemisia</taxon>
    </lineage>
</organism>
<keyword evidence="4" id="KW-0159">Chromosome partition</keyword>
<dbReference type="GO" id="GO:0005634">
    <property type="term" value="C:nucleus"/>
    <property type="evidence" value="ECO:0007669"/>
    <property type="project" value="InterPro"/>
</dbReference>
<feature type="domain" description="Peptidase C50" evidence="5">
    <location>
        <begin position="1574"/>
        <end position="1668"/>
    </location>
</feature>
<protein>
    <recommendedName>
        <fullName evidence="2">separase</fullName>
        <ecNumber evidence="2">3.4.22.49</ecNumber>
    </recommendedName>
</protein>
<dbReference type="PROSITE" id="PS51700">
    <property type="entry name" value="SEPARIN"/>
    <property type="match status" value="2"/>
</dbReference>
<gene>
    <name evidence="6" type="ORF">CTI12_AA357730</name>
</gene>
<dbReference type="EMBL" id="PKPP01004733">
    <property type="protein sequence ID" value="PWA62988.1"/>
    <property type="molecule type" value="Genomic_DNA"/>
</dbReference>
<evidence type="ECO:0000256" key="4">
    <source>
        <dbReference type="ARBA" id="ARBA00022829"/>
    </source>
</evidence>
<dbReference type="GO" id="GO:0051307">
    <property type="term" value="P:meiotic chromosome separation"/>
    <property type="evidence" value="ECO:0007669"/>
    <property type="project" value="TreeGrafter"/>
</dbReference>
<name>A0A2U1MP17_ARTAN</name>
<dbReference type="InterPro" id="IPR056933">
    <property type="entry name" value="TPR_ESP1"/>
</dbReference>
<dbReference type="PANTHER" id="PTHR12792:SF0">
    <property type="entry name" value="SEPARIN"/>
    <property type="match status" value="1"/>
</dbReference>
<dbReference type="STRING" id="35608.A0A2U1MP17"/>
<evidence type="ECO:0000256" key="2">
    <source>
        <dbReference type="ARBA" id="ARBA00012489"/>
    </source>
</evidence>
<feature type="domain" description="Peptidase C50" evidence="5">
    <location>
        <begin position="1672"/>
        <end position="1768"/>
    </location>
</feature>
<reference evidence="6 7" key="1">
    <citation type="journal article" date="2018" name="Mol. Plant">
        <title>The genome of Artemisia annua provides insight into the evolution of Asteraceae family and artemisinin biosynthesis.</title>
        <authorList>
            <person name="Shen Q."/>
            <person name="Zhang L."/>
            <person name="Liao Z."/>
            <person name="Wang S."/>
            <person name="Yan T."/>
            <person name="Shi P."/>
            <person name="Liu M."/>
            <person name="Fu X."/>
            <person name="Pan Q."/>
            <person name="Wang Y."/>
            <person name="Lv Z."/>
            <person name="Lu X."/>
            <person name="Zhang F."/>
            <person name="Jiang W."/>
            <person name="Ma Y."/>
            <person name="Chen M."/>
            <person name="Hao X."/>
            <person name="Li L."/>
            <person name="Tang Y."/>
            <person name="Lv G."/>
            <person name="Zhou Y."/>
            <person name="Sun X."/>
            <person name="Brodelius P.E."/>
            <person name="Rose J.K.C."/>
            <person name="Tang K."/>
        </authorList>
    </citation>
    <scope>NUCLEOTIDE SEQUENCE [LARGE SCALE GENOMIC DNA]</scope>
    <source>
        <strain evidence="7">cv. Huhao1</strain>
        <tissue evidence="6">Leaf</tissue>
    </source>
</reference>
<evidence type="ECO:0000259" key="5">
    <source>
        <dbReference type="PROSITE" id="PS51700"/>
    </source>
</evidence>
<evidence type="ECO:0000313" key="7">
    <source>
        <dbReference type="Proteomes" id="UP000245207"/>
    </source>
</evidence>
<comment type="catalytic activity">
    <reaction evidence="1">
        <text>All bonds known to be hydrolyzed by this endopeptidase have arginine in P1 and an acidic residue in P4. P6 is often occupied by an acidic residue or by a hydroxy-amino-acid residue, the phosphorylation of which enhances cleavage.</text>
        <dbReference type="EC" id="3.4.22.49"/>
    </reaction>
</comment>
<dbReference type="Pfam" id="PF03568">
    <property type="entry name" value="Separin_C"/>
    <property type="match status" value="2"/>
</dbReference>